<name>A0AAV5UYY5_9BILA</name>
<dbReference type="Proteomes" id="UP001432322">
    <property type="component" value="Unassembled WGS sequence"/>
</dbReference>
<keyword evidence="2" id="KW-0119">Carbohydrate metabolism</keyword>
<dbReference type="Gene3D" id="3.20.20.80">
    <property type="entry name" value="Glycosidases"/>
    <property type="match status" value="1"/>
</dbReference>
<gene>
    <name evidence="4" type="ORF">PFISCL1PPCAC_2767</name>
</gene>
<keyword evidence="3" id="KW-0624">Polysaccharide degradation</keyword>
<evidence type="ECO:0000313" key="5">
    <source>
        <dbReference type="Proteomes" id="UP001432322"/>
    </source>
</evidence>
<dbReference type="PANTHER" id="PTHR35923">
    <property type="entry name" value="MAJOR EXTRACELLULAR ENDOGLUCANASE"/>
    <property type="match status" value="1"/>
</dbReference>
<protein>
    <submittedName>
        <fullName evidence="4">Uncharacterized protein</fullName>
    </submittedName>
</protein>
<dbReference type="AlphaFoldDB" id="A0AAV5UYY5"/>
<reference evidence="4" key="1">
    <citation type="submission" date="2023-10" db="EMBL/GenBank/DDBJ databases">
        <title>Genome assembly of Pristionchus species.</title>
        <authorList>
            <person name="Yoshida K."/>
            <person name="Sommer R.J."/>
        </authorList>
    </citation>
    <scope>NUCLEOTIDE SEQUENCE</scope>
    <source>
        <strain evidence="4">RS5133</strain>
    </source>
</reference>
<feature type="non-terminal residue" evidence="4">
    <location>
        <position position="1"/>
    </location>
</feature>
<evidence type="ECO:0000313" key="4">
    <source>
        <dbReference type="EMBL" id="GMT11470.1"/>
    </source>
</evidence>
<keyword evidence="5" id="KW-1185">Reference proteome</keyword>
<dbReference type="PANTHER" id="PTHR35923:SF2">
    <property type="entry name" value="ENDOGLUCANASE"/>
    <property type="match status" value="1"/>
</dbReference>
<dbReference type="EMBL" id="BTSY01000001">
    <property type="protein sequence ID" value="GMT11470.1"/>
    <property type="molecule type" value="Genomic_DNA"/>
</dbReference>
<sequence length="67" mass="7877">RWNLFAIDIKNEPHDRARWGNSSWDFDWNRAAERLISVKLRFSGLFFVEGIEWGTSFEGALSFPIDT</sequence>
<comment type="caution">
    <text evidence="4">The sequence shown here is derived from an EMBL/GenBank/DDBJ whole genome shotgun (WGS) entry which is preliminary data.</text>
</comment>
<evidence type="ECO:0000256" key="2">
    <source>
        <dbReference type="ARBA" id="ARBA00023277"/>
    </source>
</evidence>
<organism evidence="4 5">
    <name type="scientific">Pristionchus fissidentatus</name>
    <dbReference type="NCBI Taxonomy" id="1538716"/>
    <lineage>
        <taxon>Eukaryota</taxon>
        <taxon>Metazoa</taxon>
        <taxon>Ecdysozoa</taxon>
        <taxon>Nematoda</taxon>
        <taxon>Chromadorea</taxon>
        <taxon>Rhabditida</taxon>
        <taxon>Rhabditina</taxon>
        <taxon>Diplogasteromorpha</taxon>
        <taxon>Diplogasteroidea</taxon>
        <taxon>Neodiplogasteridae</taxon>
        <taxon>Pristionchus</taxon>
    </lineage>
</organism>
<accession>A0AAV5UYY5</accession>
<dbReference type="GO" id="GO:0030245">
    <property type="term" value="P:cellulose catabolic process"/>
    <property type="evidence" value="ECO:0007669"/>
    <property type="project" value="UniProtKB-KW"/>
</dbReference>
<keyword evidence="1" id="KW-0136">Cellulose degradation</keyword>
<evidence type="ECO:0000256" key="3">
    <source>
        <dbReference type="ARBA" id="ARBA00023326"/>
    </source>
</evidence>
<proteinExistence type="predicted"/>
<evidence type="ECO:0000256" key="1">
    <source>
        <dbReference type="ARBA" id="ARBA00023001"/>
    </source>
</evidence>